<dbReference type="Ensembl" id="ENSEBUT00000025237.1">
    <property type="protein sequence ID" value="ENSEBUP00000024660.1"/>
    <property type="gene ID" value="ENSEBUG00000015221.1"/>
</dbReference>
<dbReference type="InterPro" id="IPR005326">
    <property type="entry name" value="Plectin_eS10_N"/>
</dbReference>
<dbReference type="GO" id="GO:0022627">
    <property type="term" value="C:cytosolic small ribosomal subunit"/>
    <property type="evidence" value="ECO:0007669"/>
    <property type="project" value="TreeGrafter"/>
</dbReference>
<evidence type="ECO:0000256" key="1">
    <source>
        <dbReference type="ARBA" id="ARBA00007278"/>
    </source>
</evidence>
<dbReference type="OMA" id="PRQRCEG"/>
<name>A0A8C4R5J7_EPTBU</name>
<dbReference type="Gene3D" id="1.10.10.10">
    <property type="entry name" value="Winged helix-like DNA-binding domain superfamily/Winged helix DNA-binding domain"/>
    <property type="match status" value="1"/>
</dbReference>
<evidence type="ECO:0000259" key="5">
    <source>
        <dbReference type="Pfam" id="PF03501"/>
    </source>
</evidence>
<proteinExistence type="inferred from homology"/>
<keyword evidence="2" id="KW-0689">Ribosomal protein</keyword>
<accession>A0A8C4R5J7</accession>
<dbReference type="FunFam" id="1.10.10.10:FF:000388">
    <property type="entry name" value="plectin isoform X1"/>
    <property type="match status" value="1"/>
</dbReference>
<keyword evidence="3" id="KW-0687">Ribonucleoprotein</keyword>
<keyword evidence="7" id="KW-1185">Reference proteome</keyword>
<evidence type="ECO:0000256" key="2">
    <source>
        <dbReference type="ARBA" id="ARBA00022980"/>
    </source>
</evidence>
<dbReference type="AlphaFoldDB" id="A0A8C4R5J7"/>
<sequence length="153" mass="17495">MVAGILIPLHQLRQIYELIFRDGTLVAIKNRKPNSFHPELPGITNLQVTCTMRSLKSRGLVRETYCWRHHYWYLTNEGIAYVRDYLHLPPEIVPATLRRTAPIMRGVAAAKQPAATRGRGRGVRDDDQPATPFQHLSFLVNLGQRSRSRSPKN</sequence>
<dbReference type="GO" id="GO:0003723">
    <property type="term" value="F:RNA binding"/>
    <property type="evidence" value="ECO:0007669"/>
    <property type="project" value="TreeGrafter"/>
</dbReference>
<evidence type="ECO:0000313" key="7">
    <source>
        <dbReference type="Proteomes" id="UP000694388"/>
    </source>
</evidence>
<dbReference type="Pfam" id="PF03501">
    <property type="entry name" value="S10_plectin"/>
    <property type="match status" value="1"/>
</dbReference>
<evidence type="ECO:0000313" key="6">
    <source>
        <dbReference type="Ensembl" id="ENSEBUP00000024660.1"/>
    </source>
</evidence>
<reference evidence="6" key="2">
    <citation type="submission" date="2025-09" db="UniProtKB">
        <authorList>
            <consortium name="Ensembl"/>
        </authorList>
    </citation>
    <scope>IDENTIFICATION</scope>
</reference>
<organism evidence="6 7">
    <name type="scientific">Eptatretus burgeri</name>
    <name type="common">Inshore hagfish</name>
    <dbReference type="NCBI Taxonomy" id="7764"/>
    <lineage>
        <taxon>Eukaryota</taxon>
        <taxon>Metazoa</taxon>
        <taxon>Chordata</taxon>
        <taxon>Craniata</taxon>
        <taxon>Vertebrata</taxon>
        <taxon>Cyclostomata</taxon>
        <taxon>Myxini</taxon>
        <taxon>Myxiniformes</taxon>
        <taxon>Myxinidae</taxon>
        <taxon>Eptatretinae</taxon>
        <taxon>Eptatretus</taxon>
    </lineage>
</organism>
<dbReference type="InterPro" id="IPR036388">
    <property type="entry name" value="WH-like_DNA-bd_sf"/>
</dbReference>
<comment type="similarity">
    <text evidence="1">Belongs to the eukaryotic ribosomal protein eS10 family.</text>
</comment>
<dbReference type="Proteomes" id="UP000694388">
    <property type="component" value="Unplaced"/>
</dbReference>
<feature type="region of interest" description="Disordered" evidence="4">
    <location>
        <begin position="108"/>
        <end position="131"/>
    </location>
</feature>
<evidence type="ECO:0000256" key="3">
    <source>
        <dbReference type="ARBA" id="ARBA00023274"/>
    </source>
</evidence>
<protein>
    <recommendedName>
        <fullName evidence="5">Plectin/eS10 N-terminal domain-containing protein</fullName>
    </recommendedName>
</protein>
<dbReference type="PANTHER" id="PTHR12146">
    <property type="entry name" value="40S RIBOSOMAL PROTEIN S10"/>
    <property type="match status" value="1"/>
</dbReference>
<feature type="domain" description="Plectin/eS10 N-terminal" evidence="5">
    <location>
        <begin position="7"/>
        <end position="100"/>
    </location>
</feature>
<reference evidence="6" key="1">
    <citation type="submission" date="2025-08" db="UniProtKB">
        <authorList>
            <consortium name="Ensembl"/>
        </authorList>
    </citation>
    <scope>IDENTIFICATION</scope>
</reference>
<dbReference type="PANTHER" id="PTHR12146:SF25">
    <property type="entry name" value="PLECTIN_ES10 N-TERMINAL DOMAIN-CONTAINING PROTEIN"/>
    <property type="match status" value="1"/>
</dbReference>
<dbReference type="GeneTree" id="ENSGT00940000166022"/>
<evidence type="ECO:0000256" key="4">
    <source>
        <dbReference type="SAM" id="MobiDB-lite"/>
    </source>
</evidence>
<dbReference type="GO" id="GO:0003735">
    <property type="term" value="F:structural constituent of ribosome"/>
    <property type="evidence" value="ECO:0007669"/>
    <property type="project" value="TreeGrafter"/>
</dbReference>
<dbReference type="InterPro" id="IPR037447">
    <property type="entry name" value="Ribosomal_eS10"/>
</dbReference>